<evidence type="ECO:0000256" key="2">
    <source>
        <dbReference type="ARBA" id="ARBA00022448"/>
    </source>
</evidence>
<dbReference type="OrthoDB" id="419616at2759"/>
<evidence type="ECO:0008006" key="9">
    <source>
        <dbReference type="Google" id="ProtNLM"/>
    </source>
</evidence>
<dbReference type="HOGENOM" id="CLU_001265_54_6_1"/>
<dbReference type="EMBL" id="KN823138">
    <property type="protein sequence ID" value="KIO21444.1"/>
    <property type="molecule type" value="Genomic_DNA"/>
</dbReference>
<feature type="transmembrane region" description="Helical" evidence="6">
    <location>
        <begin position="102"/>
        <end position="125"/>
    </location>
</feature>
<dbReference type="GO" id="GO:0016020">
    <property type="term" value="C:membrane"/>
    <property type="evidence" value="ECO:0007669"/>
    <property type="project" value="UniProtKB-SubCell"/>
</dbReference>
<proteinExistence type="predicted"/>
<name>A0A0C3QB14_9AGAM</name>
<dbReference type="SUPFAM" id="SSF103473">
    <property type="entry name" value="MFS general substrate transporter"/>
    <property type="match status" value="1"/>
</dbReference>
<evidence type="ECO:0000313" key="8">
    <source>
        <dbReference type="Proteomes" id="UP000054248"/>
    </source>
</evidence>
<feature type="transmembrane region" description="Helical" evidence="6">
    <location>
        <begin position="140"/>
        <end position="159"/>
    </location>
</feature>
<reference evidence="8" key="2">
    <citation type="submission" date="2015-01" db="EMBL/GenBank/DDBJ databases">
        <title>Evolutionary Origins and Diversification of the Mycorrhizal Mutualists.</title>
        <authorList>
            <consortium name="DOE Joint Genome Institute"/>
            <consortium name="Mycorrhizal Genomics Consortium"/>
            <person name="Kohler A."/>
            <person name="Kuo A."/>
            <person name="Nagy L.G."/>
            <person name="Floudas D."/>
            <person name="Copeland A."/>
            <person name="Barry K.W."/>
            <person name="Cichocki N."/>
            <person name="Veneault-Fourrey C."/>
            <person name="LaButti K."/>
            <person name="Lindquist E.A."/>
            <person name="Lipzen A."/>
            <person name="Lundell T."/>
            <person name="Morin E."/>
            <person name="Murat C."/>
            <person name="Riley R."/>
            <person name="Ohm R."/>
            <person name="Sun H."/>
            <person name="Tunlid A."/>
            <person name="Henrissat B."/>
            <person name="Grigoriev I.V."/>
            <person name="Hibbett D.S."/>
            <person name="Martin F."/>
        </authorList>
    </citation>
    <scope>NUCLEOTIDE SEQUENCE [LARGE SCALE GENOMIC DNA]</scope>
    <source>
        <strain evidence="8">MUT 4182</strain>
    </source>
</reference>
<keyword evidence="8" id="KW-1185">Reference proteome</keyword>
<dbReference type="InterPro" id="IPR036259">
    <property type="entry name" value="MFS_trans_sf"/>
</dbReference>
<feature type="non-terminal residue" evidence="7">
    <location>
        <position position="1"/>
    </location>
</feature>
<evidence type="ECO:0000256" key="4">
    <source>
        <dbReference type="ARBA" id="ARBA00022989"/>
    </source>
</evidence>
<dbReference type="Gene3D" id="1.20.1250.20">
    <property type="entry name" value="MFS general substrate transporter like domains"/>
    <property type="match status" value="1"/>
</dbReference>
<dbReference type="AlphaFoldDB" id="A0A0C3QB14"/>
<keyword evidence="5 6" id="KW-0472">Membrane</keyword>
<keyword evidence="3 6" id="KW-0812">Transmembrane</keyword>
<dbReference type="PANTHER" id="PTHR23504">
    <property type="entry name" value="MAJOR FACILITATOR SUPERFAMILY DOMAIN-CONTAINING PROTEIN 10"/>
    <property type="match status" value="1"/>
</dbReference>
<gene>
    <name evidence="7" type="ORF">M407DRAFT_28965</name>
</gene>
<evidence type="ECO:0000256" key="6">
    <source>
        <dbReference type="SAM" id="Phobius"/>
    </source>
</evidence>
<evidence type="ECO:0000313" key="7">
    <source>
        <dbReference type="EMBL" id="KIO21444.1"/>
    </source>
</evidence>
<keyword evidence="4 6" id="KW-1133">Transmembrane helix</keyword>
<feature type="transmembrane region" description="Helical" evidence="6">
    <location>
        <begin position="6"/>
        <end position="24"/>
    </location>
</feature>
<accession>A0A0C3QB14</accession>
<evidence type="ECO:0000256" key="5">
    <source>
        <dbReference type="ARBA" id="ARBA00023136"/>
    </source>
</evidence>
<evidence type="ECO:0000256" key="3">
    <source>
        <dbReference type="ARBA" id="ARBA00022692"/>
    </source>
</evidence>
<organism evidence="7 8">
    <name type="scientific">Tulasnella calospora MUT 4182</name>
    <dbReference type="NCBI Taxonomy" id="1051891"/>
    <lineage>
        <taxon>Eukaryota</taxon>
        <taxon>Fungi</taxon>
        <taxon>Dikarya</taxon>
        <taxon>Basidiomycota</taxon>
        <taxon>Agaricomycotina</taxon>
        <taxon>Agaricomycetes</taxon>
        <taxon>Cantharellales</taxon>
        <taxon>Tulasnellaceae</taxon>
        <taxon>Tulasnella</taxon>
    </lineage>
</organism>
<dbReference type="PANTHER" id="PTHR23504:SF15">
    <property type="entry name" value="MAJOR FACILITATOR SUPERFAMILY (MFS) PROFILE DOMAIN-CONTAINING PROTEIN"/>
    <property type="match status" value="1"/>
</dbReference>
<feature type="transmembrane region" description="Helical" evidence="6">
    <location>
        <begin position="294"/>
        <end position="312"/>
    </location>
</feature>
<feature type="transmembrane region" description="Helical" evidence="6">
    <location>
        <begin position="223"/>
        <end position="243"/>
    </location>
</feature>
<sequence length="324" mass="35069">PYFLPCFISSIFTCFSITTAYFFLEETLPSKVLEKKLKAAAKTELLRSPSASSYGTLTPCITPTRPRDLSVDTPPTCVETPATKAVETSTLSLLLDQRVRNVLIAGFLLSFVCVGWETVFILWAYTPLSLGGLARKPAEIGYALSSTAFLGIFISLFTFPALHSRFGTKRIYVASMSIWPVVIVLIPLVGWLANTLRNRQVFAAVHSSALAKFYAHSPNEMLAIIWTGLVGISAISRFAGMAFSANIIMVRSAAPNQESLGSTFGLAQSVACIARATGPAVASSVFAISVDKNILGGNFVWVVLILVALYGVEATRRVEEEHDQ</sequence>
<evidence type="ECO:0000256" key="1">
    <source>
        <dbReference type="ARBA" id="ARBA00004141"/>
    </source>
</evidence>
<feature type="transmembrane region" description="Helical" evidence="6">
    <location>
        <begin position="171"/>
        <end position="193"/>
    </location>
</feature>
<reference evidence="7 8" key="1">
    <citation type="submission" date="2014-04" db="EMBL/GenBank/DDBJ databases">
        <authorList>
            <consortium name="DOE Joint Genome Institute"/>
            <person name="Kuo A."/>
            <person name="Girlanda M."/>
            <person name="Perotto S."/>
            <person name="Kohler A."/>
            <person name="Nagy L.G."/>
            <person name="Floudas D."/>
            <person name="Copeland A."/>
            <person name="Barry K.W."/>
            <person name="Cichocki N."/>
            <person name="Veneault-Fourrey C."/>
            <person name="LaButti K."/>
            <person name="Lindquist E.A."/>
            <person name="Lipzen A."/>
            <person name="Lundell T."/>
            <person name="Morin E."/>
            <person name="Murat C."/>
            <person name="Sun H."/>
            <person name="Tunlid A."/>
            <person name="Henrissat B."/>
            <person name="Grigoriev I.V."/>
            <person name="Hibbett D.S."/>
            <person name="Martin F."/>
            <person name="Nordberg H.P."/>
            <person name="Cantor M.N."/>
            <person name="Hua S.X."/>
        </authorList>
    </citation>
    <scope>NUCLEOTIDE SEQUENCE [LARGE SCALE GENOMIC DNA]</scope>
    <source>
        <strain evidence="7 8">MUT 4182</strain>
    </source>
</reference>
<comment type="subcellular location">
    <subcellularLocation>
        <location evidence="1">Membrane</location>
        <topology evidence="1">Multi-pass membrane protein</topology>
    </subcellularLocation>
</comment>
<keyword evidence="2" id="KW-0813">Transport</keyword>
<dbReference type="Proteomes" id="UP000054248">
    <property type="component" value="Unassembled WGS sequence"/>
</dbReference>
<protein>
    <recommendedName>
        <fullName evidence="9">Major facilitator superfamily (MFS) profile domain-containing protein</fullName>
    </recommendedName>
</protein>